<dbReference type="Proteomes" id="UP000887574">
    <property type="component" value="Unplaced"/>
</dbReference>
<name>A0A915EC01_9BILA</name>
<keyword evidence="7" id="KW-0812">Transmembrane</keyword>
<keyword evidence="10" id="KW-1185">Reference proteome</keyword>
<keyword evidence="6" id="KW-0746">Sphingolipid metabolism</keyword>
<evidence type="ECO:0000256" key="5">
    <source>
        <dbReference type="ARBA" id="ARBA00022801"/>
    </source>
</evidence>
<dbReference type="SUPFAM" id="SSF51011">
    <property type="entry name" value="Glycosyl hydrolase domain"/>
    <property type="match status" value="1"/>
</dbReference>
<dbReference type="SUPFAM" id="SSF51445">
    <property type="entry name" value="(Trans)glycosidases"/>
    <property type="match status" value="1"/>
</dbReference>
<evidence type="ECO:0000256" key="2">
    <source>
        <dbReference type="ARBA" id="ARBA00005382"/>
    </source>
</evidence>
<organism evidence="10 11">
    <name type="scientific">Ditylenchus dipsaci</name>
    <dbReference type="NCBI Taxonomy" id="166011"/>
    <lineage>
        <taxon>Eukaryota</taxon>
        <taxon>Metazoa</taxon>
        <taxon>Ecdysozoa</taxon>
        <taxon>Nematoda</taxon>
        <taxon>Chromadorea</taxon>
        <taxon>Rhabditida</taxon>
        <taxon>Tylenchina</taxon>
        <taxon>Tylenchomorpha</taxon>
        <taxon>Sphaerularioidea</taxon>
        <taxon>Anguinidae</taxon>
        <taxon>Anguininae</taxon>
        <taxon>Ditylenchus</taxon>
    </lineage>
</organism>
<accession>A0A915EC01</accession>
<feature type="transmembrane region" description="Helical" evidence="7">
    <location>
        <begin position="574"/>
        <end position="595"/>
    </location>
</feature>
<dbReference type="WBParaSite" id="jg5065">
    <property type="protein sequence ID" value="jg5065"/>
    <property type="gene ID" value="jg5065"/>
</dbReference>
<dbReference type="Pfam" id="PF02055">
    <property type="entry name" value="Glyco_hydro_30"/>
    <property type="match status" value="1"/>
</dbReference>
<evidence type="ECO:0000256" key="1">
    <source>
        <dbReference type="ARBA" id="ARBA00001013"/>
    </source>
</evidence>
<dbReference type="PANTHER" id="PTHR11069">
    <property type="entry name" value="GLUCOSYLCERAMIDASE"/>
    <property type="match status" value="1"/>
</dbReference>
<comment type="similarity">
    <text evidence="2 6">Belongs to the glycosyl hydrolase 30 family.</text>
</comment>
<dbReference type="GO" id="GO:0006680">
    <property type="term" value="P:glucosylceramide catabolic process"/>
    <property type="evidence" value="ECO:0007669"/>
    <property type="project" value="TreeGrafter"/>
</dbReference>
<keyword evidence="5 6" id="KW-0378">Hydrolase</keyword>
<keyword evidence="4" id="KW-0732">Signal</keyword>
<keyword evidence="6" id="KW-0326">Glycosidase</keyword>
<dbReference type="InterPro" id="IPR033453">
    <property type="entry name" value="Glyco_hydro_30_TIM-barrel"/>
</dbReference>
<proteinExistence type="inferred from homology"/>
<dbReference type="InterPro" id="IPR017853">
    <property type="entry name" value="GH"/>
</dbReference>
<evidence type="ECO:0000256" key="3">
    <source>
        <dbReference type="ARBA" id="ARBA00012658"/>
    </source>
</evidence>
<keyword evidence="7" id="KW-0472">Membrane</keyword>
<dbReference type="EC" id="3.2.1.45" evidence="3 6"/>
<evidence type="ECO:0000256" key="7">
    <source>
        <dbReference type="SAM" id="Phobius"/>
    </source>
</evidence>
<feature type="domain" description="Glycosyl hydrolase family 30 TIM-barrel" evidence="8">
    <location>
        <begin position="78"/>
        <end position="345"/>
    </location>
</feature>
<evidence type="ECO:0000259" key="8">
    <source>
        <dbReference type="Pfam" id="PF02055"/>
    </source>
</evidence>
<keyword evidence="6" id="KW-0443">Lipid metabolism</keyword>
<dbReference type="GO" id="GO:0004348">
    <property type="term" value="F:glucosylceramidase activity"/>
    <property type="evidence" value="ECO:0007669"/>
    <property type="project" value="UniProtKB-EC"/>
</dbReference>
<feature type="transmembrane region" description="Helical" evidence="7">
    <location>
        <begin position="523"/>
        <end position="543"/>
    </location>
</feature>
<evidence type="ECO:0000259" key="9">
    <source>
        <dbReference type="Pfam" id="PF17189"/>
    </source>
</evidence>
<dbReference type="GO" id="GO:0016020">
    <property type="term" value="C:membrane"/>
    <property type="evidence" value="ECO:0007669"/>
    <property type="project" value="GOC"/>
</dbReference>
<evidence type="ECO:0000313" key="10">
    <source>
        <dbReference type="Proteomes" id="UP000887574"/>
    </source>
</evidence>
<protein>
    <recommendedName>
        <fullName evidence="3 6">Glucosylceramidase</fullName>
        <ecNumber evidence="3 6">3.2.1.45</ecNumber>
    </recommendedName>
</protein>
<dbReference type="InterPro" id="IPR001139">
    <property type="entry name" value="Glyco_hydro_30"/>
</dbReference>
<evidence type="ECO:0000256" key="4">
    <source>
        <dbReference type="ARBA" id="ARBA00022729"/>
    </source>
</evidence>
<comment type="catalytic activity">
    <reaction evidence="1">
        <text>a beta-D-glucosyl-(1&lt;-&gt;1')-N-acylsphing-4-enine + H2O = an N-acylsphing-4-enine + D-glucose</text>
        <dbReference type="Rhea" id="RHEA:13269"/>
        <dbReference type="ChEBI" id="CHEBI:4167"/>
        <dbReference type="ChEBI" id="CHEBI:15377"/>
        <dbReference type="ChEBI" id="CHEBI:22801"/>
        <dbReference type="ChEBI" id="CHEBI:52639"/>
        <dbReference type="EC" id="3.2.1.45"/>
    </reaction>
    <physiologicalReaction direction="left-to-right" evidence="1">
        <dbReference type="Rhea" id="RHEA:13270"/>
    </physiologicalReaction>
</comment>
<evidence type="ECO:0000313" key="11">
    <source>
        <dbReference type="WBParaSite" id="jg5065"/>
    </source>
</evidence>
<evidence type="ECO:0000256" key="6">
    <source>
        <dbReference type="RuleBase" id="RU361188"/>
    </source>
</evidence>
<dbReference type="Gene3D" id="3.20.20.80">
    <property type="entry name" value="Glycosidases"/>
    <property type="match status" value="2"/>
</dbReference>
<dbReference type="Pfam" id="PF17189">
    <property type="entry name" value="Glyco_hydro_30C"/>
    <property type="match status" value="1"/>
</dbReference>
<keyword evidence="7" id="KW-1133">Transmembrane helix</keyword>
<dbReference type="AlphaFoldDB" id="A0A915EC01"/>
<dbReference type="InterPro" id="IPR033452">
    <property type="entry name" value="GH30_C"/>
</dbReference>
<dbReference type="PANTHER" id="PTHR11069:SF23">
    <property type="entry name" value="LYSOSOMAL ACID GLUCOSYLCERAMIDASE"/>
    <property type="match status" value="1"/>
</dbReference>
<sequence>MSTMFKDKEDPKTGSDSALKILVDSSKTFQTVFGFGGAFTDSTGINLNALSEATRQKLLEAYFGENKCPLPAAISPLIPYLLKAWKLSKGELKLFASPWSAPGWMKSNGHMKGGGHLKGEFNGPYYQTYAKYFVRFLEEYWKKGVEFWGLTIQNEPGSGLDPFWNWQTMAFSSVQQRDFAHSLLSPALKGSPGGKEVKIMAHDDQRNGILVAAKDIYNDSAKAAAIDGLGVHWYSQSEFEALTQAHLLSPDKFILATEACTGYGYGPNEPLLGDWDRGQQYGYDILNNLKNWVIGWTDWNMALDLQGGPNWVSNFVDSPVIVNATADEFYKQPMFYFLGHFSKFVPRGSVRIDSQVSPAPCRSVEHVAFRTPNGNRVLVMINKHEKLTFNVTIEDSKMAGKSADINLQPKSINTVVWAKVSKYYCDVDIAVFSLRTRIHSQNNMGKQGGLGREARQQPLHQSRIELESLMSRTSRTSALSEPRAGTADSYTYTMITVEPNAVRQNYIKEEIDQRSGFIHVTKAAIITGFLLLFIGFYGWYRIWSFFFKCRNRSCTEKLPNGSTVTSLIDTESTLLISTIILFYEMCVVSMIVGVFLKRRLFLLPLILCTLLSCTQVTFRHCKLLAVWFRLC</sequence>
<feature type="domain" description="Glycosyl hydrolase family 30 beta sandwich" evidence="9">
    <location>
        <begin position="348"/>
        <end position="415"/>
    </location>
</feature>
<reference evidence="11" key="1">
    <citation type="submission" date="2022-11" db="UniProtKB">
        <authorList>
            <consortium name="WormBaseParasite"/>
        </authorList>
    </citation>
    <scope>IDENTIFICATION</scope>
</reference>